<gene>
    <name evidence="2" type="ORF">JMA_35200</name>
</gene>
<feature type="transmembrane region" description="Helical" evidence="1">
    <location>
        <begin position="349"/>
        <end position="373"/>
    </location>
</feature>
<dbReference type="Proteomes" id="UP000031449">
    <property type="component" value="Chromosome"/>
</dbReference>
<evidence type="ECO:0008006" key="4">
    <source>
        <dbReference type="Google" id="ProtNLM"/>
    </source>
</evidence>
<dbReference type="KEGG" id="jeo:JMA_35200"/>
<keyword evidence="1" id="KW-0472">Membrane</keyword>
<evidence type="ECO:0000256" key="1">
    <source>
        <dbReference type="SAM" id="Phobius"/>
    </source>
</evidence>
<feature type="transmembrane region" description="Helical" evidence="1">
    <location>
        <begin position="515"/>
        <end position="536"/>
    </location>
</feature>
<proteinExistence type="predicted"/>
<accession>A0A0B5AVX5</accession>
<dbReference type="HOGENOM" id="CLU_029421_0_0_9"/>
<feature type="transmembrane region" description="Helical" evidence="1">
    <location>
        <begin position="304"/>
        <end position="329"/>
    </location>
</feature>
<dbReference type="BioCyc" id="JESP1508404:G14D9-12801-MONOMER"/>
<reference evidence="2 3" key="1">
    <citation type="submission" date="2014-08" db="EMBL/GenBank/DDBJ databases">
        <title>Complete genome of a marine bacteria Jeotgalibacillus malaysiensis.</title>
        <authorList>
            <person name="Yaakop A.S."/>
            <person name="Chan K.-G."/>
            <person name="Goh K.M."/>
        </authorList>
    </citation>
    <scope>NUCLEOTIDE SEQUENCE [LARGE SCALE GENOMIC DNA]</scope>
    <source>
        <strain evidence="2 3">D5</strain>
    </source>
</reference>
<feature type="transmembrane region" description="Helical" evidence="1">
    <location>
        <begin position="571"/>
        <end position="594"/>
    </location>
</feature>
<dbReference type="OrthoDB" id="9802377at2"/>
<evidence type="ECO:0000313" key="3">
    <source>
        <dbReference type="Proteomes" id="UP000031449"/>
    </source>
</evidence>
<feature type="transmembrane region" description="Helical" evidence="1">
    <location>
        <begin position="453"/>
        <end position="486"/>
    </location>
</feature>
<dbReference type="EMBL" id="CP009416">
    <property type="protein sequence ID" value="AJD92837.1"/>
    <property type="molecule type" value="Genomic_DNA"/>
</dbReference>
<feature type="transmembrane region" description="Helical" evidence="1">
    <location>
        <begin position="413"/>
        <end position="432"/>
    </location>
</feature>
<keyword evidence="3" id="KW-1185">Reference proteome</keyword>
<feature type="transmembrane region" description="Helical" evidence="1">
    <location>
        <begin position="543"/>
        <end position="565"/>
    </location>
</feature>
<evidence type="ECO:0000313" key="2">
    <source>
        <dbReference type="EMBL" id="AJD92837.1"/>
    </source>
</evidence>
<dbReference type="AlphaFoldDB" id="A0A0B5AVX5"/>
<name>A0A0B5AVX5_9BACL</name>
<dbReference type="SUPFAM" id="SSF51395">
    <property type="entry name" value="FMN-linked oxidoreductases"/>
    <property type="match status" value="1"/>
</dbReference>
<sequence>MPDWSYHPMFRPVLSRLGAGWSREFIYRSMGVVSSLPGGRSFIKLLGHMTPADSLHHVTDGVHYKSVVGVSARLDPKGTGAKTLGSLGISMLEAGPVSLQAKDAPDPEIDWQKEKIYFSSKEPAQSLETCKRAVSMFEGPSLVTIDKSMTADQSVEIINDMKGAAKGFILREHQIEAAEHAEVAYLLQQADALNTTMLELPYIKGVVIESPKKEYQYTFTEHDQALPACMKAIKEIHAVSKELTVIVKGAVKEPADAKMLCDAGASLLLLEEGYVFSGPGLPKRINELMLEEEPKEENAAGAMWGLLFGLAILIGGMIALGFSMTRIILPYDEQFIGMTRAEIEAFNPAVLAFMAHDRMALAGTMISGGILYIQLARHGLSKRLHWVKIAFHTAAITGFLGIFAFIGYGYFDWLHGVFWLVLLPIYLASFYLTKKSHAFPSSSNRTNSRAWKLSNIGQLLFVMLGAMIMVGGIVITIIGMTGVFVATDLGYLCVTPEMLQAVNERLIPVIAHDRAGFGSALISVGLMVLLLALWGFREGAAWVWNTIAIGALPAFTAGIATHFVIGYTTFIHLLPVYLLVIIYVAGLTLSYPFLKKNAAMN</sequence>
<organism evidence="2 3">
    <name type="scientific">Jeotgalibacillus malaysiensis</name>
    <dbReference type="NCBI Taxonomy" id="1508404"/>
    <lineage>
        <taxon>Bacteria</taxon>
        <taxon>Bacillati</taxon>
        <taxon>Bacillota</taxon>
        <taxon>Bacilli</taxon>
        <taxon>Bacillales</taxon>
        <taxon>Caryophanaceae</taxon>
        <taxon>Jeotgalibacillus</taxon>
    </lineage>
</organism>
<protein>
    <recommendedName>
        <fullName evidence="4">Dihydroorotate dehydrogenase</fullName>
    </recommendedName>
</protein>
<keyword evidence="1" id="KW-0812">Transmembrane</keyword>
<keyword evidence="1" id="KW-1133">Transmembrane helix</keyword>
<feature type="transmembrane region" description="Helical" evidence="1">
    <location>
        <begin position="385"/>
        <end position="407"/>
    </location>
</feature>
<dbReference type="STRING" id="1508404.JMA_35200"/>